<evidence type="ECO:0000256" key="10">
    <source>
        <dbReference type="ARBA" id="ARBA00023136"/>
    </source>
</evidence>
<name>A0A2C9UYT4_MANES</name>
<comment type="catalytic activity">
    <reaction evidence="13">
        <text>L-seryl-[protein] + ATP = O-phospho-L-seryl-[protein] + ADP + H(+)</text>
        <dbReference type="Rhea" id="RHEA:17989"/>
        <dbReference type="Rhea" id="RHEA-COMP:9863"/>
        <dbReference type="Rhea" id="RHEA-COMP:11604"/>
        <dbReference type="ChEBI" id="CHEBI:15378"/>
        <dbReference type="ChEBI" id="CHEBI:29999"/>
        <dbReference type="ChEBI" id="CHEBI:30616"/>
        <dbReference type="ChEBI" id="CHEBI:83421"/>
        <dbReference type="ChEBI" id="CHEBI:456216"/>
    </reaction>
</comment>
<dbReference type="PROSITE" id="PS00108">
    <property type="entry name" value="PROTEIN_KINASE_ST"/>
    <property type="match status" value="1"/>
</dbReference>
<dbReference type="GO" id="GO:0007166">
    <property type="term" value="P:cell surface receptor signaling pathway"/>
    <property type="evidence" value="ECO:0000318"/>
    <property type="project" value="GO_Central"/>
</dbReference>
<comment type="caution">
    <text evidence="18">The sequence shown here is derived from an EMBL/GenBank/DDBJ whole genome shotgun (WGS) entry which is preliminary data.</text>
</comment>
<evidence type="ECO:0000313" key="18">
    <source>
        <dbReference type="EMBL" id="OAY37032.1"/>
    </source>
</evidence>
<dbReference type="PANTHER" id="PTHR27005:SF335">
    <property type="entry name" value="PROTEIN KINASE DOMAIN-CONTAINING PROTEIN"/>
    <property type="match status" value="1"/>
</dbReference>
<dbReference type="Pfam" id="PF08488">
    <property type="entry name" value="WAK"/>
    <property type="match status" value="1"/>
</dbReference>
<dbReference type="GO" id="GO:0005886">
    <property type="term" value="C:plasma membrane"/>
    <property type="evidence" value="ECO:0000318"/>
    <property type="project" value="GO_Central"/>
</dbReference>
<dbReference type="CDD" id="cd14066">
    <property type="entry name" value="STKc_IRAK"/>
    <property type="match status" value="1"/>
</dbReference>
<feature type="chain" id="PRO_5012926032" description="Protein kinase domain-containing protein" evidence="16">
    <location>
        <begin position="26"/>
        <end position="710"/>
    </location>
</feature>
<evidence type="ECO:0000256" key="8">
    <source>
        <dbReference type="ARBA" id="ARBA00022840"/>
    </source>
</evidence>
<keyword evidence="8" id="KW-0067">ATP-binding</keyword>
<keyword evidence="5 16" id="KW-0732">Signal</keyword>
<dbReference type="GO" id="GO:0030247">
    <property type="term" value="F:polysaccharide binding"/>
    <property type="evidence" value="ECO:0007669"/>
    <property type="project" value="InterPro"/>
</dbReference>
<dbReference type="InterPro" id="IPR025287">
    <property type="entry name" value="WAK_GUB"/>
</dbReference>
<evidence type="ECO:0000256" key="11">
    <source>
        <dbReference type="ARBA" id="ARBA00023157"/>
    </source>
</evidence>
<evidence type="ECO:0000256" key="16">
    <source>
        <dbReference type="SAM" id="SignalP"/>
    </source>
</evidence>
<dbReference type="GO" id="GO:0005524">
    <property type="term" value="F:ATP binding"/>
    <property type="evidence" value="ECO:0007669"/>
    <property type="project" value="UniProtKB-KW"/>
</dbReference>
<evidence type="ECO:0000256" key="9">
    <source>
        <dbReference type="ARBA" id="ARBA00022989"/>
    </source>
</evidence>
<evidence type="ECO:0000313" key="19">
    <source>
        <dbReference type="Proteomes" id="UP000091857"/>
    </source>
</evidence>
<dbReference type="EMBL" id="CM004397">
    <property type="protein sequence ID" value="OAY37032.1"/>
    <property type="molecule type" value="Genomic_DNA"/>
</dbReference>
<evidence type="ECO:0000256" key="12">
    <source>
        <dbReference type="ARBA" id="ARBA00023180"/>
    </source>
</evidence>
<accession>A0A2C9UYT4</accession>
<keyword evidence="19" id="KW-1185">Reference proteome</keyword>
<sequence>MGVKLVSQISFSLEILLISIQLVVAAPRISKPNCADHCGDISIPYPFGMGDDCYMEDWFEIECDNTVNPPRPLLSRVNLEVFLIDLDLSAIEVESPIISSNCSGLENGLLVNLTGSPFFLSDENVFTATGCNTRALLTHNSPQLVGCDSTCLGQKDDVDWREMLPKLRKKASDRDWLTDYCNGYNCCQTVIPSLVMVFNPTLQDKDANRNKSGCKLAFLAGGSGLKSWRKKDPNVQFPMLIDWKINSTRRKIVDPEAVNCSNYNDHSFDEPAFRCSCNPGFEGNPYLGCTDIDECKDPNYDQCLRKILKCVNTHGSYRCVPQTKWIIIFGICAVVIVLTVLIIGARRLNKNIQKRKNIKRREKFFKRMLQQHESSSQDNIEKAKIFSLKELEKATDHFNVNRIIGQGGQGTVYKGMLVDGRIVAVKKSNVVDESKFEHFINEVVILSQINHRNVVKLLGCCLEAEFPLLIYEFISNGTLFQYLHEQVDEEFPLSWATRLQIATEISGALSYLHSAAAIPIFHRDIKSKNILLDEKYKAKVSDFGISRSVAIGQTHLTTKVQGTFGYLDPEYFQSSQFTEKSDVYSFGVVLVELLTGQEPICSTKSEDVVSLATSFIQMMESNRLFEIIDPRIVEQYSIKEEVMVVANIAKRCLNLSGKKRPTMKQVTMELEAIRFSRENACIEENWEENELDLQDFAAASTSILVSTTAW</sequence>
<proteinExistence type="predicted"/>
<evidence type="ECO:0000256" key="14">
    <source>
        <dbReference type="ARBA" id="ARBA00047951"/>
    </source>
</evidence>
<keyword evidence="11" id="KW-1015">Disulfide bond</keyword>
<dbReference type="FunFam" id="1.10.510.10:FF:000084">
    <property type="entry name" value="Wall-associated receptor kinase 2"/>
    <property type="match status" value="1"/>
</dbReference>
<dbReference type="InterPro" id="IPR045274">
    <property type="entry name" value="WAK-like"/>
</dbReference>
<dbReference type="InterPro" id="IPR013695">
    <property type="entry name" value="WAK"/>
</dbReference>
<comment type="subcellular location">
    <subcellularLocation>
        <location evidence="1">Membrane</location>
        <topology evidence="1">Single-pass type I membrane protein</topology>
    </subcellularLocation>
</comment>
<dbReference type="Pfam" id="PF00069">
    <property type="entry name" value="Pkinase"/>
    <property type="match status" value="1"/>
</dbReference>
<feature type="transmembrane region" description="Helical" evidence="15">
    <location>
        <begin position="325"/>
        <end position="345"/>
    </location>
</feature>
<dbReference type="FunFam" id="3.30.200.20:FF:000043">
    <property type="entry name" value="Wall-associated receptor kinase 2"/>
    <property type="match status" value="1"/>
</dbReference>
<reference evidence="19" key="1">
    <citation type="journal article" date="2016" name="Nat. Biotechnol.">
        <title>Sequencing wild and cultivated cassava and related species reveals extensive interspecific hybridization and genetic diversity.</title>
        <authorList>
            <person name="Bredeson J.V."/>
            <person name="Lyons J.B."/>
            <person name="Prochnik S.E."/>
            <person name="Wu G.A."/>
            <person name="Ha C.M."/>
            <person name="Edsinger-Gonzales E."/>
            <person name="Grimwood J."/>
            <person name="Schmutz J."/>
            <person name="Rabbi I.Y."/>
            <person name="Egesi C."/>
            <person name="Nauluvula P."/>
            <person name="Lebot V."/>
            <person name="Ndunguru J."/>
            <person name="Mkamilo G."/>
            <person name="Bart R.S."/>
            <person name="Setter T.L."/>
            <person name="Gleadow R.M."/>
            <person name="Kulakow P."/>
            <person name="Ferguson M.E."/>
            <person name="Rounsley S."/>
            <person name="Rokhsar D.S."/>
        </authorList>
    </citation>
    <scope>NUCLEOTIDE SEQUENCE [LARGE SCALE GENOMIC DNA]</scope>
    <source>
        <strain evidence="19">cv. AM560-2</strain>
    </source>
</reference>
<evidence type="ECO:0000256" key="6">
    <source>
        <dbReference type="ARBA" id="ARBA00022741"/>
    </source>
</evidence>
<evidence type="ECO:0000259" key="17">
    <source>
        <dbReference type="PROSITE" id="PS50011"/>
    </source>
</evidence>
<evidence type="ECO:0000256" key="4">
    <source>
        <dbReference type="ARBA" id="ARBA00022692"/>
    </source>
</evidence>
<dbReference type="CDD" id="cd00054">
    <property type="entry name" value="EGF_CA"/>
    <property type="match status" value="1"/>
</dbReference>
<dbReference type="InterPro" id="IPR008271">
    <property type="entry name" value="Ser/Thr_kinase_AS"/>
</dbReference>
<evidence type="ECO:0000256" key="2">
    <source>
        <dbReference type="ARBA" id="ARBA00022527"/>
    </source>
</evidence>
<dbReference type="GO" id="GO:0004674">
    <property type="term" value="F:protein serine/threonine kinase activity"/>
    <property type="evidence" value="ECO:0007669"/>
    <property type="project" value="UniProtKB-KW"/>
</dbReference>
<evidence type="ECO:0000256" key="5">
    <source>
        <dbReference type="ARBA" id="ARBA00022729"/>
    </source>
</evidence>
<keyword evidence="12" id="KW-0325">Glycoprotein</keyword>
<keyword evidence="7" id="KW-0418">Kinase</keyword>
<feature type="signal peptide" evidence="16">
    <location>
        <begin position="1"/>
        <end position="25"/>
    </location>
</feature>
<evidence type="ECO:0000256" key="7">
    <source>
        <dbReference type="ARBA" id="ARBA00022777"/>
    </source>
</evidence>
<dbReference type="Proteomes" id="UP000091857">
    <property type="component" value="Chromosome 11"/>
</dbReference>
<keyword evidence="2" id="KW-0723">Serine/threonine-protein kinase</keyword>
<dbReference type="PROSITE" id="PS01187">
    <property type="entry name" value="EGF_CA"/>
    <property type="match status" value="1"/>
</dbReference>
<keyword evidence="4 15" id="KW-0812">Transmembrane</keyword>
<evidence type="ECO:0000256" key="15">
    <source>
        <dbReference type="SAM" id="Phobius"/>
    </source>
</evidence>
<dbReference type="SMART" id="SM00220">
    <property type="entry name" value="S_TKc"/>
    <property type="match status" value="1"/>
</dbReference>
<comment type="catalytic activity">
    <reaction evidence="14">
        <text>L-threonyl-[protein] + ATP = O-phospho-L-threonyl-[protein] + ADP + H(+)</text>
        <dbReference type="Rhea" id="RHEA:46608"/>
        <dbReference type="Rhea" id="RHEA-COMP:11060"/>
        <dbReference type="Rhea" id="RHEA-COMP:11605"/>
        <dbReference type="ChEBI" id="CHEBI:15378"/>
        <dbReference type="ChEBI" id="CHEBI:30013"/>
        <dbReference type="ChEBI" id="CHEBI:30616"/>
        <dbReference type="ChEBI" id="CHEBI:61977"/>
        <dbReference type="ChEBI" id="CHEBI:456216"/>
    </reaction>
</comment>
<keyword evidence="6" id="KW-0547">Nucleotide-binding</keyword>
<dbReference type="PROSITE" id="PS50011">
    <property type="entry name" value="PROTEIN_KINASE_DOM"/>
    <property type="match status" value="1"/>
</dbReference>
<dbReference type="Pfam" id="PF13947">
    <property type="entry name" value="GUB_WAK_bind"/>
    <property type="match status" value="1"/>
</dbReference>
<dbReference type="InterPro" id="IPR049883">
    <property type="entry name" value="NOTCH1_EGF-like"/>
</dbReference>
<evidence type="ECO:0000256" key="1">
    <source>
        <dbReference type="ARBA" id="ARBA00004479"/>
    </source>
</evidence>
<dbReference type="STRING" id="3983.A0A2C9UYT4"/>
<dbReference type="GO" id="GO:0005509">
    <property type="term" value="F:calcium ion binding"/>
    <property type="evidence" value="ECO:0007669"/>
    <property type="project" value="InterPro"/>
</dbReference>
<keyword evidence="3" id="KW-0808">Transferase</keyword>
<evidence type="ECO:0000256" key="13">
    <source>
        <dbReference type="ARBA" id="ARBA00047558"/>
    </source>
</evidence>
<dbReference type="SUPFAM" id="SSF56112">
    <property type="entry name" value="Protein kinase-like (PK-like)"/>
    <property type="match status" value="1"/>
</dbReference>
<dbReference type="Gramene" id="Manes.11G069600.1.v8.1">
    <property type="protein sequence ID" value="Manes.11G069600.1.v8.1.CDS"/>
    <property type="gene ID" value="Manes.11G069600.v8.1"/>
</dbReference>
<dbReference type="Gene3D" id="2.10.25.10">
    <property type="entry name" value="Laminin"/>
    <property type="match status" value="2"/>
</dbReference>
<dbReference type="AlphaFoldDB" id="A0A2C9UYT4"/>
<dbReference type="Gene3D" id="1.10.510.10">
    <property type="entry name" value="Transferase(Phosphotransferase) domain 1"/>
    <property type="match status" value="1"/>
</dbReference>
<dbReference type="Pfam" id="PF07645">
    <property type="entry name" value="EGF_CA"/>
    <property type="match status" value="1"/>
</dbReference>
<protein>
    <recommendedName>
        <fullName evidence="17">Protein kinase domain-containing protein</fullName>
    </recommendedName>
</protein>
<dbReference type="PANTHER" id="PTHR27005">
    <property type="entry name" value="WALL-ASSOCIATED RECEPTOR KINASE-LIKE 21"/>
    <property type="match status" value="1"/>
</dbReference>
<gene>
    <name evidence="18" type="ORF">MANES_11G069600v8</name>
</gene>
<dbReference type="Gene3D" id="3.30.200.20">
    <property type="entry name" value="Phosphorylase Kinase, domain 1"/>
    <property type="match status" value="1"/>
</dbReference>
<dbReference type="InterPro" id="IPR000719">
    <property type="entry name" value="Prot_kinase_dom"/>
</dbReference>
<dbReference type="InterPro" id="IPR018097">
    <property type="entry name" value="EGF_Ca-bd_CS"/>
</dbReference>
<organism evidence="18 19">
    <name type="scientific">Manihot esculenta</name>
    <name type="common">Cassava</name>
    <name type="synonym">Jatropha manihot</name>
    <dbReference type="NCBI Taxonomy" id="3983"/>
    <lineage>
        <taxon>Eukaryota</taxon>
        <taxon>Viridiplantae</taxon>
        <taxon>Streptophyta</taxon>
        <taxon>Embryophyta</taxon>
        <taxon>Tracheophyta</taxon>
        <taxon>Spermatophyta</taxon>
        <taxon>Magnoliopsida</taxon>
        <taxon>eudicotyledons</taxon>
        <taxon>Gunneridae</taxon>
        <taxon>Pentapetalae</taxon>
        <taxon>rosids</taxon>
        <taxon>fabids</taxon>
        <taxon>Malpighiales</taxon>
        <taxon>Euphorbiaceae</taxon>
        <taxon>Crotonoideae</taxon>
        <taxon>Manihoteae</taxon>
        <taxon>Manihot</taxon>
    </lineage>
</organism>
<dbReference type="InterPro" id="IPR011009">
    <property type="entry name" value="Kinase-like_dom_sf"/>
</dbReference>
<feature type="domain" description="Protein kinase" evidence="17">
    <location>
        <begin position="398"/>
        <end position="673"/>
    </location>
</feature>
<dbReference type="OrthoDB" id="844257at2759"/>
<keyword evidence="10 15" id="KW-0472">Membrane</keyword>
<evidence type="ECO:0000256" key="3">
    <source>
        <dbReference type="ARBA" id="ARBA00022679"/>
    </source>
</evidence>
<keyword evidence="9 15" id="KW-1133">Transmembrane helix</keyword>